<feature type="region of interest" description="Disordered" evidence="4">
    <location>
        <begin position="41"/>
        <end position="173"/>
    </location>
</feature>
<proteinExistence type="inferred from homology"/>
<dbReference type="GO" id="GO:0008234">
    <property type="term" value="F:cysteine-type peptidase activity"/>
    <property type="evidence" value="ECO:0007669"/>
    <property type="project" value="InterPro"/>
</dbReference>
<dbReference type="OrthoDB" id="190265at2759"/>
<dbReference type="CDD" id="cd02248">
    <property type="entry name" value="Peptidase_C1A"/>
    <property type="match status" value="1"/>
</dbReference>
<evidence type="ECO:0000259" key="5">
    <source>
        <dbReference type="SMART" id="SM00645"/>
    </source>
</evidence>
<dbReference type="Pfam" id="PF00112">
    <property type="entry name" value="Peptidase_C1"/>
    <property type="match status" value="1"/>
</dbReference>
<evidence type="ECO:0000256" key="3">
    <source>
        <dbReference type="ARBA" id="ARBA00023157"/>
    </source>
</evidence>
<keyword evidence="8" id="KW-1185">Reference proteome</keyword>
<dbReference type="Pfam" id="PF08246">
    <property type="entry name" value="Inhibitor_I29"/>
    <property type="match status" value="1"/>
</dbReference>
<name>A0A1Z5KQ97_FISSO</name>
<comment type="caution">
    <text evidence="7">The sequence shown here is derived from an EMBL/GenBank/DDBJ whole genome shotgun (WGS) entry which is preliminary data.</text>
</comment>
<dbReference type="InterPro" id="IPR038765">
    <property type="entry name" value="Papain-like_cys_pep_sf"/>
</dbReference>
<dbReference type="Gene3D" id="1.10.287.2250">
    <property type="match status" value="1"/>
</dbReference>
<feature type="domain" description="Peptidase C1A papain C-terminal" evidence="5">
    <location>
        <begin position="502"/>
        <end position="803"/>
    </location>
</feature>
<dbReference type="InterPro" id="IPR013201">
    <property type="entry name" value="Prot_inhib_I29"/>
</dbReference>
<evidence type="ECO:0000256" key="1">
    <source>
        <dbReference type="ARBA" id="ARBA00008455"/>
    </source>
</evidence>
<dbReference type="Gene3D" id="3.90.70.10">
    <property type="entry name" value="Cysteine proteinases"/>
    <property type="match status" value="1"/>
</dbReference>
<dbReference type="SMART" id="SM00645">
    <property type="entry name" value="Pept_C1"/>
    <property type="match status" value="1"/>
</dbReference>
<feature type="domain" description="Cathepsin propeptide inhibitor" evidence="6">
    <location>
        <begin position="342"/>
        <end position="404"/>
    </location>
</feature>
<dbReference type="InParanoid" id="A0A1Z5KQ97"/>
<dbReference type="InterPro" id="IPR000169">
    <property type="entry name" value="Pept_cys_AS"/>
</dbReference>
<keyword evidence="7" id="KW-0378">Hydrolase</keyword>
<keyword evidence="3" id="KW-1015">Disulfide bond</keyword>
<dbReference type="GO" id="GO:0006508">
    <property type="term" value="P:proteolysis"/>
    <property type="evidence" value="ECO:0007669"/>
    <property type="project" value="InterPro"/>
</dbReference>
<organism evidence="7 8">
    <name type="scientific">Fistulifera solaris</name>
    <name type="common">Oleaginous diatom</name>
    <dbReference type="NCBI Taxonomy" id="1519565"/>
    <lineage>
        <taxon>Eukaryota</taxon>
        <taxon>Sar</taxon>
        <taxon>Stramenopiles</taxon>
        <taxon>Ochrophyta</taxon>
        <taxon>Bacillariophyta</taxon>
        <taxon>Bacillariophyceae</taxon>
        <taxon>Bacillariophycidae</taxon>
        <taxon>Naviculales</taxon>
        <taxon>Naviculaceae</taxon>
        <taxon>Fistulifera</taxon>
    </lineage>
</organism>
<dbReference type="EMBL" id="BDSP01000273">
    <property type="protein sequence ID" value="GAX28347.1"/>
    <property type="molecule type" value="Genomic_DNA"/>
</dbReference>
<reference evidence="7 8" key="1">
    <citation type="journal article" date="2015" name="Plant Cell">
        <title>Oil accumulation by the oleaginous diatom Fistulifera solaris as revealed by the genome and transcriptome.</title>
        <authorList>
            <person name="Tanaka T."/>
            <person name="Maeda Y."/>
            <person name="Veluchamy A."/>
            <person name="Tanaka M."/>
            <person name="Abida H."/>
            <person name="Marechal E."/>
            <person name="Bowler C."/>
            <person name="Muto M."/>
            <person name="Sunaga Y."/>
            <person name="Tanaka M."/>
            <person name="Yoshino T."/>
            <person name="Taniguchi T."/>
            <person name="Fukuda Y."/>
            <person name="Nemoto M."/>
            <person name="Matsumoto M."/>
            <person name="Wong P.S."/>
            <person name="Aburatani S."/>
            <person name="Fujibuchi W."/>
        </authorList>
    </citation>
    <scope>NUCLEOTIDE SEQUENCE [LARGE SCALE GENOMIC DNA]</scope>
    <source>
        <strain evidence="7 8">JPCC DA0580</strain>
    </source>
</reference>
<comment type="similarity">
    <text evidence="1">Belongs to the peptidase C1 family.</text>
</comment>
<evidence type="ECO:0000313" key="8">
    <source>
        <dbReference type="Proteomes" id="UP000198406"/>
    </source>
</evidence>
<keyword evidence="2" id="KW-0865">Zymogen</keyword>
<dbReference type="SUPFAM" id="SSF54001">
    <property type="entry name" value="Cysteine proteinases"/>
    <property type="match status" value="1"/>
</dbReference>
<dbReference type="Proteomes" id="UP000198406">
    <property type="component" value="Unassembled WGS sequence"/>
</dbReference>
<sequence length="804" mass="89646">MRSGGSYGDSSLFPRHGIEFDPLEEDGEEVIEFVTDTELSSLNRNRLHSASSAPNTRTIAQSSGPSVNISSFDPFSPERPPSKVQSSLLDDDEAIDDESQNDDVESSIRQSLSVPGAAGYLEMEEEPPRTPQSGYQQKGDSEYEPIRTSSGLLLTHRKTPNEYRPPPSREFSLESELYDEDDLDAKKRQTPRGLFGSSNFRRALYQERFDFERTYPFRPGSVWLQSQRLLSYTKLWLVVSVTAFFIGMMIVVKHVRHESAAESELISSGEDVLIEISETVRLVPINNQGHYQVQTQQQDEQYGPIVLLPLPVEARSRGDYGHQHQQESPMRRLSMKSLRHEFESWASKLNKRYHSKEEKEKRFGIWLQNHEKIAEKNRRHGPCKMTNQPVFGSNHFQDLTHEEFKEQYLTGYTGPAADKQSPDLSSGVLGPHIEPKRHPDVHRLLQAQWEDTVTVLRGGSDSGAFGTACKWYDVSCVLTYVFETYVYGLGLTLEPRYDAQSYPKSVDWRDLGAVNSLRSQGNCGACWAITAVENIESAIFISTGTMYTLSETEIITCADECEMCAGGWPQEAVEYVMKHKGVPLSADLPYDADWLLSLSNVKTGEGGDLTEDDLNDYKSQVCPAGDDRKSGSKDDGNGSGSSYERFGGAISGYGYATKKCVCYTDGTGCACDSQDEGMAVRNIATYGPAVVCFDASTWKEYTGGIITSESGCSSGFMDVNHCAQVVGYAYATADNEDEREDTNNDNHNSKDNGGGSQDTELSVSQGYWIVRNQWSRYWGMNGYAYVAMGENTCGILNDMLIAYT</sequence>
<evidence type="ECO:0000259" key="6">
    <source>
        <dbReference type="SMART" id="SM00848"/>
    </source>
</evidence>
<evidence type="ECO:0000256" key="2">
    <source>
        <dbReference type="ARBA" id="ARBA00023145"/>
    </source>
</evidence>
<evidence type="ECO:0000256" key="4">
    <source>
        <dbReference type="SAM" id="MobiDB-lite"/>
    </source>
</evidence>
<feature type="compositionally biased region" description="Acidic residues" evidence="4">
    <location>
        <begin position="89"/>
        <end position="105"/>
    </location>
</feature>
<feature type="compositionally biased region" description="Basic and acidic residues" evidence="4">
    <location>
        <begin position="741"/>
        <end position="750"/>
    </location>
</feature>
<gene>
    <name evidence="7" type="ORF">FisN_4Hh009</name>
</gene>
<dbReference type="InterPro" id="IPR039417">
    <property type="entry name" value="Peptidase_C1A_papain-like"/>
</dbReference>
<protein>
    <submittedName>
        <fullName evidence="7">Cathepsin O</fullName>
        <ecNumber evidence="7">3.4.22.42</ecNumber>
    </submittedName>
</protein>
<feature type="compositionally biased region" description="Polar residues" evidence="4">
    <location>
        <begin position="41"/>
        <end position="73"/>
    </location>
</feature>
<dbReference type="AlphaFoldDB" id="A0A1Z5KQ97"/>
<accession>A0A1Z5KQ97</accession>
<dbReference type="SMART" id="SM00848">
    <property type="entry name" value="Inhibitor_I29"/>
    <property type="match status" value="1"/>
</dbReference>
<dbReference type="InterPro" id="IPR000668">
    <property type="entry name" value="Peptidase_C1A_C"/>
</dbReference>
<dbReference type="PANTHER" id="PTHR12411">
    <property type="entry name" value="CYSTEINE PROTEASE FAMILY C1-RELATED"/>
    <property type="match status" value="1"/>
</dbReference>
<evidence type="ECO:0000313" key="7">
    <source>
        <dbReference type="EMBL" id="GAX28347.1"/>
    </source>
</evidence>
<dbReference type="EC" id="3.4.22.42" evidence="7"/>
<feature type="region of interest" description="Disordered" evidence="4">
    <location>
        <begin position="736"/>
        <end position="760"/>
    </location>
</feature>
<dbReference type="InterPro" id="IPR013128">
    <property type="entry name" value="Peptidase_C1A"/>
</dbReference>
<dbReference type="PROSITE" id="PS00139">
    <property type="entry name" value="THIOL_PROTEASE_CYS"/>
    <property type="match status" value="1"/>
</dbReference>